<dbReference type="InterPro" id="IPR048970">
    <property type="entry name" value="OB_Ssb-like"/>
</dbReference>
<gene>
    <name evidence="2" type="ORF">T459_05061</name>
</gene>
<sequence length="168" mass="19172">METMLRYSHLPNPCSQKLPGIRTGFVKVDQLKPRSEGFNLIVKVLNTNVVIDKNQNTRHQSLPSYRYYQGEKVEIARVAESLVGDETGTIIFTARNEQVDLMEPGSILLLYGAKIQLYRGFMRLAVENWAHIKIVEPVEFVVDEDEDCNVSWVGYEKLAASADCRKCY</sequence>
<dbReference type="Gene3D" id="2.40.50.140">
    <property type="entry name" value="Nucleic acid-binding proteins"/>
    <property type="match status" value="1"/>
</dbReference>
<organism evidence="2 3">
    <name type="scientific">Capsicum annuum</name>
    <name type="common">Capsicum pepper</name>
    <dbReference type="NCBI Taxonomy" id="4072"/>
    <lineage>
        <taxon>Eukaryota</taxon>
        <taxon>Viridiplantae</taxon>
        <taxon>Streptophyta</taxon>
        <taxon>Embryophyta</taxon>
        <taxon>Tracheophyta</taxon>
        <taxon>Spermatophyta</taxon>
        <taxon>Magnoliopsida</taxon>
        <taxon>eudicotyledons</taxon>
        <taxon>Gunneridae</taxon>
        <taxon>Pentapetalae</taxon>
        <taxon>asterids</taxon>
        <taxon>lamiids</taxon>
        <taxon>Solanales</taxon>
        <taxon>Solanaceae</taxon>
        <taxon>Solanoideae</taxon>
        <taxon>Capsiceae</taxon>
        <taxon>Capsicum</taxon>
    </lineage>
</organism>
<reference evidence="2 3" key="1">
    <citation type="journal article" date="2014" name="Nat. Genet.">
        <title>Genome sequence of the hot pepper provides insights into the evolution of pungency in Capsicum species.</title>
        <authorList>
            <person name="Kim S."/>
            <person name="Park M."/>
            <person name="Yeom S.I."/>
            <person name="Kim Y.M."/>
            <person name="Lee J.M."/>
            <person name="Lee H.A."/>
            <person name="Seo E."/>
            <person name="Choi J."/>
            <person name="Cheong K."/>
            <person name="Kim K.T."/>
            <person name="Jung K."/>
            <person name="Lee G.W."/>
            <person name="Oh S.K."/>
            <person name="Bae C."/>
            <person name="Kim S.B."/>
            <person name="Lee H.Y."/>
            <person name="Kim S.Y."/>
            <person name="Kim M.S."/>
            <person name="Kang B.C."/>
            <person name="Jo Y.D."/>
            <person name="Yang H.B."/>
            <person name="Jeong H.J."/>
            <person name="Kang W.H."/>
            <person name="Kwon J.K."/>
            <person name="Shin C."/>
            <person name="Lim J.Y."/>
            <person name="Park J.H."/>
            <person name="Huh J.H."/>
            <person name="Kim J.S."/>
            <person name="Kim B.D."/>
            <person name="Cohen O."/>
            <person name="Paran I."/>
            <person name="Suh M.C."/>
            <person name="Lee S.B."/>
            <person name="Kim Y.K."/>
            <person name="Shin Y."/>
            <person name="Noh S.J."/>
            <person name="Park J."/>
            <person name="Seo Y.S."/>
            <person name="Kwon S.Y."/>
            <person name="Kim H.A."/>
            <person name="Park J.M."/>
            <person name="Kim H.J."/>
            <person name="Choi S.B."/>
            <person name="Bosland P.W."/>
            <person name="Reeves G."/>
            <person name="Jo S.H."/>
            <person name="Lee B.W."/>
            <person name="Cho H.T."/>
            <person name="Choi H.S."/>
            <person name="Lee M.S."/>
            <person name="Yu Y."/>
            <person name="Do Choi Y."/>
            <person name="Park B.S."/>
            <person name="van Deynze A."/>
            <person name="Ashrafi H."/>
            <person name="Hill T."/>
            <person name="Kim W.T."/>
            <person name="Pai H.S."/>
            <person name="Ahn H.K."/>
            <person name="Yeam I."/>
            <person name="Giovannoni J.J."/>
            <person name="Rose J.K."/>
            <person name="Sorensen I."/>
            <person name="Lee S.J."/>
            <person name="Kim R.W."/>
            <person name="Choi I.Y."/>
            <person name="Choi B.S."/>
            <person name="Lim J.S."/>
            <person name="Lee Y.H."/>
            <person name="Choi D."/>
        </authorList>
    </citation>
    <scope>NUCLEOTIDE SEQUENCE [LARGE SCALE GENOMIC DNA]</scope>
    <source>
        <strain evidence="3">cv. CM334</strain>
    </source>
</reference>
<proteinExistence type="predicted"/>
<protein>
    <recommendedName>
        <fullName evidence="1">Single-stranded DNA binding protein Ssb-like OB fold domain-containing protein</fullName>
    </recommendedName>
</protein>
<accession>A0A2G3A6W3</accession>
<evidence type="ECO:0000259" key="1">
    <source>
        <dbReference type="Pfam" id="PF21473"/>
    </source>
</evidence>
<dbReference type="Pfam" id="PF21473">
    <property type="entry name" value="OB_Ssb-like"/>
    <property type="match status" value="1"/>
</dbReference>
<evidence type="ECO:0000313" key="3">
    <source>
        <dbReference type="Proteomes" id="UP000222542"/>
    </source>
</evidence>
<feature type="domain" description="Single-stranded DNA binding protein Ssb-like OB fold" evidence="1">
    <location>
        <begin position="31"/>
        <end position="133"/>
    </location>
</feature>
<dbReference type="OMA" id="VENWAHI"/>
<name>A0A2G3A6W3_CAPAN</name>
<keyword evidence="3" id="KW-1185">Reference proteome</keyword>
<evidence type="ECO:0000313" key="2">
    <source>
        <dbReference type="EMBL" id="PHT89948.1"/>
    </source>
</evidence>
<reference evidence="2 3" key="2">
    <citation type="journal article" date="2017" name="Genome Biol.">
        <title>New reference genome sequences of hot pepper reveal the massive evolution of plant disease-resistance genes by retroduplication.</title>
        <authorList>
            <person name="Kim S."/>
            <person name="Park J."/>
            <person name="Yeom S.I."/>
            <person name="Kim Y.M."/>
            <person name="Seo E."/>
            <person name="Kim K.T."/>
            <person name="Kim M.S."/>
            <person name="Lee J.M."/>
            <person name="Cheong K."/>
            <person name="Shin H.S."/>
            <person name="Kim S.B."/>
            <person name="Han K."/>
            <person name="Lee J."/>
            <person name="Park M."/>
            <person name="Lee H.A."/>
            <person name="Lee H.Y."/>
            <person name="Lee Y."/>
            <person name="Oh S."/>
            <person name="Lee J.H."/>
            <person name="Choi E."/>
            <person name="Choi E."/>
            <person name="Lee S.E."/>
            <person name="Jeon J."/>
            <person name="Kim H."/>
            <person name="Choi G."/>
            <person name="Song H."/>
            <person name="Lee J."/>
            <person name="Lee S.C."/>
            <person name="Kwon J.K."/>
            <person name="Lee H.Y."/>
            <person name="Koo N."/>
            <person name="Hong Y."/>
            <person name="Kim R.W."/>
            <person name="Kang W.H."/>
            <person name="Huh J.H."/>
            <person name="Kang B.C."/>
            <person name="Yang T.J."/>
            <person name="Lee Y.H."/>
            <person name="Bennetzen J.L."/>
            <person name="Choi D."/>
        </authorList>
    </citation>
    <scope>NUCLEOTIDE SEQUENCE [LARGE SCALE GENOMIC DNA]</scope>
    <source>
        <strain evidence="3">cv. CM334</strain>
    </source>
</reference>
<comment type="caution">
    <text evidence="2">The sequence shown here is derived from an EMBL/GenBank/DDBJ whole genome shotgun (WGS) entry which is preliminary data.</text>
</comment>
<dbReference type="Proteomes" id="UP000222542">
    <property type="component" value="Unassembled WGS sequence"/>
</dbReference>
<dbReference type="AlphaFoldDB" id="A0A2G3A6W3"/>
<dbReference type="InterPro" id="IPR012340">
    <property type="entry name" value="NA-bd_OB-fold"/>
</dbReference>
<dbReference type="EMBL" id="AYRZ02000002">
    <property type="protein sequence ID" value="PHT89948.1"/>
    <property type="molecule type" value="Genomic_DNA"/>
</dbReference>
<dbReference type="Gramene" id="PHT89948">
    <property type="protein sequence ID" value="PHT89948"/>
    <property type="gene ID" value="T459_05061"/>
</dbReference>
<dbReference type="SUPFAM" id="SSF50249">
    <property type="entry name" value="Nucleic acid-binding proteins"/>
    <property type="match status" value="1"/>
</dbReference>
<dbReference type="PANTHER" id="PTHR31472:SF17">
    <property type="entry name" value="FACTOR OF DNA METHYLATION 1-5_IDN2 DOMAIN-CONTAINING PROTEIN"/>
    <property type="match status" value="1"/>
</dbReference>
<dbReference type="PANTHER" id="PTHR31472">
    <property type="entry name" value="OS05G0244600 PROTEIN"/>
    <property type="match status" value="1"/>
</dbReference>